<keyword evidence="1" id="KW-0378">Hydrolase</keyword>
<gene>
    <name evidence="4" type="ORF">B1992_14765</name>
</gene>
<dbReference type="PANTHER" id="PTHR42776:SF27">
    <property type="entry name" value="DIPEPTIDYL PEPTIDASE FAMILY MEMBER 6"/>
    <property type="match status" value="1"/>
</dbReference>
<reference evidence="4 5" key="1">
    <citation type="submission" date="2017-10" db="EMBL/GenBank/DDBJ databases">
        <title>Whole genome sequencing of Pseudoxanthomonas broegbernensis DSM 12573(T).</title>
        <authorList>
            <person name="Kumar S."/>
            <person name="Bansal K."/>
            <person name="Kaur A."/>
            <person name="Patil P."/>
            <person name="Sharma S."/>
            <person name="Patil P.B."/>
        </authorList>
    </citation>
    <scope>NUCLEOTIDE SEQUENCE [LARGE SCALE GENOMIC DNA]</scope>
    <source>
        <strain evidence="4 5">DSM 12573</strain>
    </source>
</reference>
<dbReference type="Pfam" id="PF00326">
    <property type="entry name" value="Peptidase_S9"/>
    <property type="match status" value="1"/>
</dbReference>
<evidence type="ECO:0000256" key="2">
    <source>
        <dbReference type="SAM" id="SignalP"/>
    </source>
</evidence>
<dbReference type="Gene3D" id="3.40.50.1820">
    <property type="entry name" value="alpha/beta hydrolase"/>
    <property type="match status" value="1"/>
</dbReference>
<dbReference type="AlphaFoldDB" id="A0A7V8GJW6"/>
<dbReference type="SUPFAM" id="SSF53474">
    <property type="entry name" value="alpha/beta-Hydrolases"/>
    <property type="match status" value="1"/>
</dbReference>
<protein>
    <submittedName>
        <fullName evidence="4">Peptidase S9</fullName>
    </submittedName>
</protein>
<sequence length="655" mass="72561">MPYRAILAVTLLLGLAPGRTHAQPGTLDLTPYLRQDVYERVKISPDGAHYAVTVPLEDRTVLVVVRRSDLQPTTKILGRKDSAVDGFWWASNERVVVSMAHKYGSRDQPIAIGELHAVNVDGTQARLLASPYGVDEAPGIVARYKVQLEQAVYMLDPLVDDPRNILVYSMPLKSDPYIAIEKLDIYNRRRVLVAAAPVRRADFVADAQGQVRFAHGADADNMAKLFYRDARGAEWRLVNDERASGHRVFPLGLSADGATAYLQVERDTGPDAVVAWNPHGAGFTELLRDPAVDPYRILYDLDGHTPIGASFMTDRVRNRFFDEDAPAARFYRSLEKAFGTDAVHMTSATADGRLVLLYVWSDRNNGDYFLFDTARRSAARVFSRREWFVPDAVPASKYVRFQARDGMALHGYLTEPLAAADGPRPMVVLPHGGPFGVFDGWSFDDDAQILAAAGYAVLRVNYRGSGNYGRAYMRAGLQEWGGRMQDDLTDATAWAIGQGIADASRICIYGASYGGYAALMGVAREPDLYRCAVGYVGVYDLELMHRAASSRSRSGRTWALEWMGARDTLAARSPTRLAGRIKAPVFLAAGGTDERAPIEHSQRMEKALRKAGVPVETLYFPNEGHGFYTEAHRREYYTRLLDFLARHLGGATAQR</sequence>
<evidence type="ECO:0000313" key="5">
    <source>
        <dbReference type="Proteomes" id="UP000462066"/>
    </source>
</evidence>
<name>A0A7V8GJW6_9GAMM</name>
<dbReference type="GO" id="GO:0006508">
    <property type="term" value="P:proteolysis"/>
    <property type="evidence" value="ECO:0007669"/>
    <property type="project" value="InterPro"/>
</dbReference>
<dbReference type="GO" id="GO:0004252">
    <property type="term" value="F:serine-type endopeptidase activity"/>
    <property type="evidence" value="ECO:0007669"/>
    <property type="project" value="TreeGrafter"/>
</dbReference>
<organism evidence="4 5">
    <name type="scientific">Pseudoxanthomonas broegbernensis</name>
    <dbReference type="NCBI Taxonomy" id="83619"/>
    <lineage>
        <taxon>Bacteria</taxon>
        <taxon>Pseudomonadati</taxon>
        <taxon>Pseudomonadota</taxon>
        <taxon>Gammaproteobacteria</taxon>
        <taxon>Lysobacterales</taxon>
        <taxon>Lysobacteraceae</taxon>
        <taxon>Pseudoxanthomonas</taxon>
    </lineage>
</organism>
<keyword evidence="5" id="KW-1185">Reference proteome</keyword>
<evidence type="ECO:0000259" key="3">
    <source>
        <dbReference type="Pfam" id="PF00326"/>
    </source>
</evidence>
<comment type="caution">
    <text evidence="4">The sequence shown here is derived from an EMBL/GenBank/DDBJ whole genome shotgun (WGS) entry which is preliminary data.</text>
</comment>
<dbReference type="EMBL" id="MWIP01000026">
    <property type="protein sequence ID" value="KAF1684643.1"/>
    <property type="molecule type" value="Genomic_DNA"/>
</dbReference>
<accession>A0A7V8GJW6</accession>
<evidence type="ECO:0000256" key="1">
    <source>
        <dbReference type="ARBA" id="ARBA00022801"/>
    </source>
</evidence>
<proteinExistence type="predicted"/>
<feature type="signal peptide" evidence="2">
    <location>
        <begin position="1"/>
        <end position="22"/>
    </location>
</feature>
<dbReference type="InterPro" id="IPR029058">
    <property type="entry name" value="AB_hydrolase_fold"/>
</dbReference>
<dbReference type="Proteomes" id="UP000462066">
    <property type="component" value="Unassembled WGS sequence"/>
</dbReference>
<keyword evidence="2" id="KW-0732">Signal</keyword>
<dbReference type="SUPFAM" id="SSF82171">
    <property type="entry name" value="DPP6 N-terminal domain-like"/>
    <property type="match status" value="1"/>
</dbReference>
<feature type="chain" id="PRO_5031170751" evidence="2">
    <location>
        <begin position="23"/>
        <end position="655"/>
    </location>
</feature>
<evidence type="ECO:0000313" key="4">
    <source>
        <dbReference type="EMBL" id="KAF1684643.1"/>
    </source>
</evidence>
<dbReference type="PANTHER" id="PTHR42776">
    <property type="entry name" value="SERINE PEPTIDASE S9 FAMILY MEMBER"/>
    <property type="match status" value="1"/>
</dbReference>
<feature type="domain" description="Peptidase S9 prolyl oligopeptidase catalytic" evidence="3">
    <location>
        <begin position="441"/>
        <end position="650"/>
    </location>
</feature>
<dbReference type="InterPro" id="IPR001375">
    <property type="entry name" value="Peptidase_S9_cat"/>
</dbReference>
<dbReference type="RefSeq" id="WP_162312292.1">
    <property type="nucleotide sequence ID" value="NZ_JACHGU010000001.1"/>
</dbReference>